<organism evidence="10 11">
    <name type="scientific">Thermobaculum terrenum (strain ATCC BAA-798 / CCMEE 7001 / YNP1)</name>
    <dbReference type="NCBI Taxonomy" id="525904"/>
    <lineage>
        <taxon>Bacteria</taxon>
        <taxon>Bacillati</taxon>
        <taxon>Chloroflexota</taxon>
        <taxon>Chloroflexia</taxon>
        <taxon>Candidatus Thermobaculales</taxon>
        <taxon>Candidatus Thermobaculaceae</taxon>
        <taxon>Thermobaculum</taxon>
    </lineage>
</organism>
<dbReference type="STRING" id="525904.Tter_0362"/>
<evidence type="ECO:0000256" key="2">
    <source>
        <dbReference type="ARBA" id="ARBA00009347"/>
    </source>
</evidence>
<dbReference type="InterPro" id="IPR009075">
    <property type="entry name" value="AcylCo_DH/oxidase_C"/>
</dbReference>
<protein>
    <submittedName>
        <fullName evidence="10">Acyl-CoA dehydrogenase domain protein</fullName>
    </submittedName>
</protein>
<dbReference type="InterPro" id="IPR009100">
    <property type="entry name" value="AcylCoA_DH/oxidase_NM_dom_sf"/>
</dbReference>
<evidence type="ECO:0000256" key="3">
    <source>
        <dbReference type="ARBA" id="ARBA00022630"/>
    </source>
</evidence>
<dbReference type="InterPro" id="IPR013786">
    <property type="entry name" value="AcylCoA_DH/ox_N"/>
</dbReference>
<keyword evidence="3 6" id="KW-0285">Flavoprotein</keyword>
<dbReference type="InterPro" id="IPR006091">
    <property type="entry name" value="Acyl-CoA_Oxase/DH_mid-dom"/>
</dbReference>
<dbReference type="KEGG" id="ttr:Tter_0362"/>
<dbReference type="InterPro" id="IPR037069">
    <property type="entry name" value="AcylCoA_DH/ox_N_sf"/>
</dbReference>
<dbReference type="HOGENOM" id="CLU_018204_0_2_0"/>
<evidence type="ECO:0000256" key="6">
    <source>
        <dbReference type="RuleBase" id="RU362125"/>
    </source>
</evidence>
<evidence type="ECO:0000259" key="8">
    <source>
        <dbReference type="Pfam" id="PF02770"/>
    </source>
</evidence>
<proteinExistence type="inferred from homology"/>
<evidence type="ECO:0000313" key="11">
    <source>
        <dbReference type="Proteomes" id="UP000000323"/>
    </source>
</evidence>
<gene>
    <name evidence="10" type="ordered locus">Tter_0362</name>
</gene>
<dbReference type="Gene3D" id="1.20.140.10">
    <property type="entry name" value="Butyryl-CoA Dehydrogenase, subunit A, domain 3"/>
    <property type="match status" value="1"/>
</dbReference>
<dbReference type="SUPFAM" id="SSF56645">
    <property type="entry name" value="Acyl-CoA dehydrogenase NM domain-like"/>
    <property type="match status" value="1"/>
</dbReference>
<dbReference type="RefSeq" id="WP_012874319.1">
    <property type="nucleotide sequence ID" value="NC_013525.1"/>
</dbReference>
<dbReference type="FunFam" id="1.20.140.10:FF:000004">
    <property type="entry name" value="Acyl-CoA dehydrogenase FadE25"/>
    <property type="match status" value="1"/>
</dbReference>
<keyword evidence="4 6" id="KW-0274">FAD</keyword>
<feature type="domain" description="Acyl-CoA dehydrogenase/oxidase N-terminal" evidence="9">
    <location>
        <begin position="6"/>
        <end position="118"/>
    </location>
</feature>
<comment type="similarity">
    <text evidence="2 6">Belongs to the acyl-CoA dehydrogenase family.</text>
</comment>
<reference evidence="11" key="1">
    <citation type="journal article" date="2010" name="Stand. Genomic Sci.">
        <title>Complete genome sequence of 'Thermobaculum terrenum' type strain (YNP1).</title>
        <authorList>
            <person name="Kiss H."/>
            <person name="Cleland D."/>
            <person name="Lapidus A."/>
            <person name="Lucas S."/>
            <person name="Glavina Del Rio T."/>
            <person name="Nolan M."/>
            <person name="Tice H."/>
            <person name="Han C."/>
            <person name="Goodwin L."/>
            <person name="Pitluck S."/>
            <person name="Liolios K."/>
            <person name="Ivanova N."/>
            <person name="Mavromatis K."/>
            <person name="Ovchinnikova G."/>
            <person name="Pati A."/>
            <person name="Chen A."/>
            <person name="Palaniappan K."/>
            <person name="Land M."/>
            <person name="Hauser L."/>
            <person name="Chang Y."/>
            <person name="Jeffries C."/>
            <person name="Lu M."/>
            <person name="Brettin T."/>
            <person name="Detter J."/>
            <person name="Goker M."/>
            <person name="Tindall B."/>
            <person name="Beck B."/>
            <person name="McDermott T."/>
            <person name="Woyke T."/>
            <person name="Bristow J."/>
            <person name="Eisen J."/>
            <person name="Markowitz V."/>
            <person name="Hugenholtz P."/>
            <person name="Kyrpides N."/>
            <person name="Klenk H."/>
            <person name="Cheng J."/>
        </authorList>
    </citation>
    <scope>NUCLEOTIDE SEQUENCE [LARGE SCALE GENOMIC DNA]</scope>
    <source>
        <strain evidence="11">ATCC BAA-798 / YNP1</strain>
    </source>
</reference>
<dbReference type="Pfam" id="PF02770">
    <property type="entry name" value="Acyl-CoA_dh_M"/>
    <property type="match status" value="1"/>
</dbReference>
<dbReference type="InterPro" id="IPR036250">
    <property type="entry name" value="AcylCo_DH-like_C"/>
</dbReference>
<dbReference type="EMBL" id="CP001825">
    <property type="protein sequence ID" value="ACZ41284.1"/>
    <property type="molecule type" value="Genomic_DNA"/>
</dbReference>
<evidence type="ECO:0000259" key="9">
    <source>
        <dbReference type="Pfam" id="PF02771"/>
    </source>
</evidence>
<sequence>MDFGLSEEHVMVQDLVSDFAQREIAPKARENDINEYWDKDIVKRMGELGLLGAPIPEEYGGSGMDYHSLAIICEELERAETAFRVVMSVHVALNSLTLLQWGNEDQKQRYLIPQARGEKLATFALTEPGHGSDAANIETTARREGDYYVLNGQKTWISLADKADHFLLFATLDRSKGYKGITAFILERGFEGLSTSTIHGKLGVRAGNTGQIFLDNVRVPIENRLGEEGEGFKIAMSAIDQGRLTVAAGAVGLARACLEASLKYCHDREAFGQEIGKFQLVQQMIANMQLGIDTAKLLVHRAAWLKNHGIRSTRETSMAKWYACNVALKAAEDAIEIHGANGYSNEFPVERYWRNARGAVIYEGTREIHTLIQAEYALGYRKDHPLRCPQPPVKGYDPSSFPSRHL</sequence>
<evidence type="ECO:0000259" key="7">
    <source>
        <dbReference type="Pfam" id="PF00441"/>
    </source>
</evidence>
<dbReference type="PANTHER" id="PTHR43884:SF12">
    <property type="entry name" value="ISOVALERYL-COA DEHYDROGENASE, MITOCHONDRIAL-RELATED"/>
    <property type="match status" value="1"/>
</dbReference>
<accession>D1CEC8</accession>
<evidence type="ECO:0000256" key="1">
    <source>
        <dbReference type="ARBA" id="ARBA00001974"/>
    </source>
</evidence>
<evidence type="ECO:0000256" key="4">
    <source>
        <dbReference type="ARBA" id="ARBA00022827"/>
    </source>
</evidence>
<dbReference type="eggNOG" id="COG1960">
    <property type="taxonomic scope" value="Bacteria"/>
</dbReference>
<dbReference type="Gene3D" id="1.10.540.10">
    <property type="entry name" value="Acyl-CoA dehydrogenase/oxidase, N-terminal domain"/>
    <property type="match status" value="1"/>
</dbReference>
<comment type="cofactor">
    <cofactor evidence="1 6">
        <name>FAD</name>
        <dbReference type="ChEBI" id="CHEBI:57692"/>
    </cofactor>
</comment>
<feature type="domain" description="Acyl-CoA dehydrogenase/oxidase C-terminal" evidence="7">
    <location>
        <begin position="229"/>
        <end position="375"/>
    </location>
</feature>
<feature type="domain" description="Acyl-CoA oxidase/dehydrogenase middle" evidence="8">
    <location>
        <begin position="122"/>
        <end position="217"/>
    </location>
</feature>
<dbReference type="Pfam" id="PF02771">
    <property type="entry name" value="Acyl-CoA_dh_N"/>
    <property type="match status" value="1"/>
</dbReference>
<dbReference type="Pfam" id="PF00441">
    <property type="entry name" value="Acyl-CoA_dh_1"/>
    <property type="match status" value="1"/>
</dbReference>
<dbReference type="PANTHER" id="PTHR43884">
    <property type="entry name" value="ACYL-COA DEHYDROGENASE"/>
    <property type="match status" value="1"/>
</dbReference>
<dbReference type="Proteomes" id="UP000000323">
    <property type="component" value="Chromosome 1"/>
</dbReference>
<dbReference type="FunFam" id="1.10.540.10:FF:000002">
    <property type="entry name" value="Acyl-CoA dehydrogenase FadE19"/>
    <property type="match status" value="1"/>
</dbReference>
<keyword evidence="5 6" id="KW-0560">Oxidoreductase</keyword>
<dbReference type="SUPFAM" id="SSF47203">
    <property type="entry name" value="Acyl-CoA dehydrogenase C-terminal domain-like"/>
    <property type="match status" value="1"/>
</dbReference>
<dbReference type="OrthoDB" id="9778581at2"/>
<dbReference type="PIRSF" id="PIRSF016578">
    <property type="entry name" value="HsaA"/>
    <property type="match status" value="1"/>
</dbReference>
<name>D1CEC8_THET1</name>
<dbReference type="InterPro" id="IPR046373">
    <property type="entry name" value="Acyl-CoA_Oxase/DH_mid-dom_sf"/>
</dbReference>
<dbReference type="AlphaFoldDB" id="D1CEC8"/>
<evidence type="ECO:0000313" key="10">
    <source>
        <dbReference type="EMBL" id="ACZ41284.1"/>
    </source>
</evidence>
<dbReference type="Gene3D" id="2.40.110.10">
    <property type="entry name" value="Butyryl-CoA Dehydrogenase, subunit A, domain 2"/>
    <property type="match status" value="1"/>
</dbReference>
<dbReference type="GO" id="GO:0003995">
    <property type="term" value="F:acyl-CoA dehydrogenase activity"/>
    <property type="evidence" value="ECO:0007669"/>
    <property type="project" value="TreeGrafter"/>
</dbReference>
<evidence type="ECO:0000256" key="5">
    <source>
        <dbReference type="ARBA" id="ARBA00023002"/>
    </source>
</evidence>
<dbReference type="FunFam" id="2.40.110.10:FF:000001">
    <property type="entry name" value="Acyl-CoA dehydrogenase, mitochondrial"/>
    <property type="match status" value="1"/>
</dbReference>
<keyword evidence="11" id="KW-1185">Reference proteome</keyword>
<dbReference type="GO" id="GO:0050660">
    <property type="term" value="F:flavin adenine dinucleotide binding"/>
    <property type="evidence" value="ECO:0007669"/>
    <property type="project" value="InterPro"/>
</dbReference>